<dbReference type="RefSeq" id="WP_163959994.1">
    <property type="nucleotide sequence ID" value="NZ_JAAIVB010000007.1"/>
</dbReference>
<accession>A0A6B3SGB5</accession>
<keyword evidence="2" id="KW-1185">Reference proteome</keyword>
<dbReference type="Proteomes" id="UP000482155">
    <property type="component" value="Unassembled WGS sequence"/>
</dbReference>
<gene>
    <name evidence="1" type="ORF">G3574_00995</name>
</gene>
<name>A0A6B3SGB5_9BURK</name>
<sequence length="57" mass="6169">MQDVTTLQAELQALRQLEKAIRDCGLPSMMISGQGPLERLSLALQQVMEARAGSGAR</sequence>
<dbReference type="AlphaFoldDB" id="A0A6B3SGB5"/>
<reference evidence="1 2" key="1">
    <citation type="submission" date="2020-02" db="EMBL/GenBank/DDBJ databases">
        <authorList>
            <person name="Kim M.K."/>
        </authorList>
    </citation>
    <scope>NUCLEOTIDE SEQUENCE [LARGE SCALE GENOMIC DNA]</scope>
    <source>
        <strain evidence="1 2">17J57-3</strain>
    </source>
</reference>
<comment type="caution">
    <text evidence="1">The sequence shown here is derived from an EMBL/GenBank/DDBJ whole genome shotgun (WGS) entry which is preliminary data.</text>
</comment>
<evidence type="ECO:0000313" key="1">
    <source>
        <dbReference type="EMBL" id="NEX59643.1"/>
    </source>
</evidence>
<evidence type="ECO:0000313" key="2">
    <source>
        <dbReference type="Proteomes" id="UP000482155"/>
    </source>
</evidence>
<dbReference type="EMBL" id="JAAIVB010000007">
    <property type="protein sequence ID" value="NEX59643.1"/>
    <property type="molecule type" value="Genomic_DNA"/>
</dbReference>
<organism evidence="1 2">
    <name type="scientific">Noviherbaspirillum galbum</name>
    <dbReference type="NCBI Taxonomy" id="2709383"/>
    <lineage>
        <taxon>Bacteria</taxon>
        <taxon>Pseudomonadati</taxon>
        <taxon>Pseudomonadota</taxon>
        <taxon>Betaproteobacteria</taxon>
        <taxon>Burkholderiales</taxon>
        <taxon>Oxalobacteraceae</taxon>
        <taxon>Noviherbaspirillum</taxon>
    </lineage>
</organism>
<proteinExistence type="predicted"/>
<protein>
    <submittedName>
        <fullName evidence="1">Uncharacterized protein</fullName>
    </submittedName>
</protein>